<dbReference type="InterPro" id="IPR001750">
    <property type="entry name" value="ND/Mrp_TM"/>
</dbReference>
<organism evidence="8 9">
    <name type="scientific">Kozakia baliensis</name>
    <dbReference type="NCBI Taxonomy" id="153496"/>
    <lineage>
        <taxon>Bacteria</taxon>
        <taxon>Pseudomonadati</taxon>
        <taxon>Pseudomonadota</taxon>
        <taxon>Alphaproteobacteria</taxon>
        <taxon>Acetobacterales</taxon>
        <taxon>Acetobacteraceae</taxon>
        <taxon>Kozakia</taxon>
    </lineage>
</organism>
<feature type="domain" description="NADH:quinone oxidoreductase/Mrp antiporter transmembrane" evidence="7">
    <location>
        <begin position="127"/>
        <end position="414"/>
    </location>
</feature>
<comment type="similarity">
    <text evidence="2">Belongs to the complex I subunit 4 family.</text>
</comment>
<sequence length="493" mass="53010">MLALPALVLLPFLGGFAAWLVGIRGPARMPWIASLITVALQILLLLDLTVGVHGEGWFAHFSAPWVPLLGINVRMDMDGLSLVMLWLNALIALPCVYLSSRNVTERAGLFHFLILATVAGINGVFLATDLFLFFFFWELMLLPMFGIILIWGHARRTRAALKFFLFTQGSGLLMLLAILGLVIVNAQDTGTITFDYFELSRTAIVSPYAPFIMAGFFIAFAVKLPMVPFHAWLPDTYTESPTAGSILLSGVLAKTGGYGLIRFVVLLFPNAAAHLAPLAMTLGVVGILYCAWLAVSQDDIKRLIAYSSVSHLGFILLGVFSGTQIGMEGAIVQMVAHGLSTGALFVIAGLLEDRLGTRDMSKMGGLWPAMPQFSAFAMFFAAASLGLPGLGNFIGEFLVLMGTWQASHTMTYFAAAGLVLSSVYSLTMMMRVFYGPSKTEVAHPLGLPSRPHLAVLGAAAVLLLALGIYPQPVLKLSTPAGPHVIGFAQEQAQ</sequence>
<dbReference type="GO" id="GO:0003954">
    <property type="term" value="F:NADH dehydrogenase activity"/>
    <property type="evidence" value="ECO:0007669"/>
    <property type="project" value="TreeGrafter"/>
</dbReference>
<dbReference type="RefSeq" id="WP_070401788.1">
    <property type="nucleotide sequence ID" value="NZ_BJVW01000004.1"/>
</dbReference>
<dbReference type="GO" id="GO:0016020">
    <property type="term" value="C:membrane"/>
    <property type="evidence" value="ECO:0007669"/>
    <property type="project" value="UniProtKB-SubCell"/>
</dbReference>
<dbReference type="GO" id="GO:0042773">
    <property type="term" value="P:ATP synthesis coupled electron transport"/>
    <property type="evidence" value="ECO:0007669"/>
    <property type="project" value="InterPro"/>
</dbReference>
<keyword evidence="3 6" id="KW-0812">Transmembrane</keyword>
<evidence type="ECO:0000256" key="2">
    <source>
        <dbReference type="ARBA" id="ARBA00009025"/>
    </source>
</evidence>
<dbReference type="GO" id="GO:0015990">
    <property type="term" value="P:electron transport coupled proton transport"/>
    <property type="evidence" value="ECO:0007669"/>
    <property type="project" value="TreeGrafter"/>
</dbReference>
<dbReference type="KEGG" id="kba:A0U89_01015"/>
<evidence type="ECO:0000256" key="1">
    <source>
        <dbReference type="ARBA" id="ARBA00004127"/>
    </source>
</evidence>
<comment type="subcellular location">
    <subcellularLocation>
        <location evidence="1">Endomembrane system</location>
        <topology evidence="1">Multi-pass membrane protein</topology>
    </subcellularLocation>
    <subcellularLocation>
        <location evidence="6">Membrane</location>
        <topology evidence="6">Multi-pass membrane protein</topology>
    </subcellularLocation>
</comment>
<dbReference type="PRINTS" id="PR01437">
    <property type="entry name" value="NUOXDRDTASE4"/>
</dbReference>
<evidence type="ECO:0000313" key="8">
    <source>
        <dbReference type="EMBL" id="AOX15945.1"/>
    </source>
</evidence>
<dbReference type="Pfam" id="PF00361">
    <property type="entry name" value="Proton_antipo_M"/>
    <property type="match status" value="1"/>
</dbReference>
<evidence type="ECO:0000313" key="9">
    <source>
        <dbReference type="Proteomes" id="UP000179145"/>
    </source>
</evidence>
<dbReference type="GO" id="GO:0048039">
    <property type="term" value="F:ubiquinone binding"/>
    <property type="evidence" value="ECO:0007669"/>
    <property type="project" value="TreeGrafter"/>
</dbReference>
<name>A0A1D8UQM1_9PROT</name>
<dbReference type="PANTHER" id="PTHR43507">
    <property type="entry name" value="NADH-UBIQUINONE OXIDOREDUCTASE CHAIN 4"/>
    <property type="match status" value="1"/>
</dbReference>
<evidence type="ECO:0000259" key="7">
    <source>
        <dbReference type="Pfam" id="PF00361"/>
    </source>
</evidence>
<dbReference type="AlphaFoldDB" id="A0A1D8UQM1"/>
<keyword evidence="4" id="KW-1133">Transmembrane helix</keyword>
<reference evidence="8 9" key="1">
    <citation type="journal article" date="2016" name="Microb. Cell Fact.">
        <title>Dissection of exopolysaccharide biosynthesis in Kozakia baliensis.</title>
        <authorList>
            <person name="Brandt J.U."/>
            <person name="Jakob F."/>
            <person name="Behr J."/>
            <person name="Geissler A.J."/>
            <person name="Vogel R.F."/>
        </authorList>
    </citation>
    <scope>NUCLEOTIDE SEQUENCE [LARGE SCALE GENOMIC DNA]</scope>
    <source>
        <strain evidence="8 9">DSM 14400</strain>
    </source>
</reference>
<evidence type="ECO:0000256" key="4">
    <source>
        <dbReference type="ARBA" id="ARBA00022989"/>
    </source>
</evidence>
<protein>
    <recommendedName>
        <fullName evidence="7">NADH:quinone oxidoreductase/Mrp antiporter transmembrane domain-containing protein</fullName>
    </recommendedName>
</protein>
<dbReference type="PANTHER" id="PTHR43507:SF1">
    <property type="entry name" value="NADH-UBIQUINONE OXIDOREDUCTASE CHAIN 4"/>
    <property type="match status" value="1"/>
</dbReference>
<gene>
    <name evidence="8" type="ORF">A0U89_01015</name>
</gene>
<dbReference type="OrthoDB" id="9768329at2"/>
<dbReference type="InterPro" id="IPR003918">
    <property type="entry name" value="NADH_UbQ_OxRdtase"/>
</dbReference>
<accession>A0A1D8UQM1</accession>
<dbReference type="GO" id="GO:0008137">
    <property type="term" value="F:NADH dehydrogenase (ubiquinone) activity"/>
    <property type="evidence" value="ECO:0007669"/>
    <property type="project" value="InterPro"/>
</dbReference>
<dbReference type="STRING" id="153496.A0U89_01015"/>
<dbReference type="GO" id="GO:0012505">
    <property type="term" value="C:endomembrane system"/>
    <property type="evidence" value="ECO:0007669"/>
    <property type="project" value="UniProtKB-SubCell"/>
</dbReference>
<dbReference type="eggNOG" id="COG1008">
    <property type="taxonomic scope" value="Bacteria"/>
</dbReference>
<dbReference type="Proteomes" id="UP000179145">
    <property type="component" value="Chromosome"/>
</dbReference>
<keyword evidence="9" id="KW-1185">Reference proteome</keyword>
<evidence type="ECO:0000256" key="6">
    <source>
        <dbReference type="RuleBase" id="RU000320"/>
    </source>
</evidence>
<dbReference type="InterPro" id="IPR010227">
    <property type="entry name" value="NADH_Q_OxRdtase_chainM/4"/>
</dbReference>
<keyword evidence="5" id="KW-0472">Membrane</keyword>
<dbReference type="EMBL" id="CP014674">
    <property type="protein sequence ID" value="AOX15945.1"/>
    <property type="molecule type" value="Genomic_DNA"/>
</dbReference>
<dbReference type="NCBIfam" id="TIGR01972">
    <property type="entry name" value="NDH_I_M"/>
    <property type="match status" value="1"/>
</dbReference>
<evidence type="ECO:0000256" key="5">
    <source>
        <dbReference type="ARBA" id="ARBA00023136"/>
    </source>
</evidence>
<evidence type="ECO:0000256" key="3">
    <source>
        <dbReference type="ARBA" id="ARBA00022692"/>
    </source>
</evidence>
<proteinExistence type="inferred from homology"/>